<dbReference type="EMBL" id="WTUZ01000004">
    <property type="protein sequence ID" value="MZQ80746.1"/>
    <property type="molecule type" value="Genomic_DNA"/>
</dbReference>
<dbReference type="PANTHER" id="PTHR34384:SF6">
    <property type="entry name" value="STAPHYLOFERRIN B SYNTHASE"/>
    <property type="match status" value="1"/>
</dbReference>
<dbReference type="InterPro" id="IPR007310">
    <property type="entry name" value="Aerobactin_biosyn_IucA/IucC_N"/>
</dbReference>
<keyword evidence="6" id="KW-1185">Reference proteome</keyword>
<reference evidence="5 6" key="1">
    <citation type="submission" date="2019-12" db="EMBL/GenBank/DDBJ databases">
        <title>Paenibacillus sp. nov. sp. isolated from soil.</title>
        <authorList>
            <person name="Kim J."/>
            <person name="Jeong S.E."/>
            <person name="Jung H.S."/>
            <person name="Jeon C.O."/>
        </authorList>
    </citation>
    <scope>NUCLEOTIDE SEQUENCE [LARGE SCALE GENOMIC DNA]</scope>
    <source>
        <strain evidence="5 6">5J-6</strain>
    </source>
</reference>
<evidence type="ECO:0000313" key="5">
    <source>
        <dbReference type="EMBL" id="MZQ80746.1"/>
    </source>
</evidence>
<dbReference type="RefSeq" id="WP_161404942.1">
    <property type="nucleotide sequence ID" value="NZ_WTUZ01000004.1"/>
</dbReference>
<evidence type="ECO:0000259" key="3">
    <source>
        <dbReference type="Pfam" id="PF04183"/>
    </source>
</evidence>
<dbReference type="Gene3D" id="3.30.310.280">
    <property type="match status" value="1"/>
</dbReference>
<accession>A0A6L8UUC7</accession>
<dbReference type="InterPro" id="IPR022770">
    <property type="entry name" value="IucA/IucC-like_C"/>
</dbReference>
<sequence>MNTTQWVPANQADLDKKVEERVLGQLIEAVLYEQIAIPLSGVPASGFEGELTLQGKAADGETVTYRFLAKRKMTFDRIRLARDTIKRKKGNEDWAAAQLSPFVLEVLGQIQPDKERLGMLLEELQSTFVKDVQAQAYRASAPQSVPQSGDQRSYDELESLLDGHPYHPCYKSRIGFSLEENARYGPEFHQDLQPVWLAVAKTHSQLSLLDGEDYRDMIQHELGIETYSHFGTILLDKGLPAAGYLFMPVHPWQWEHMITSAFQQQLADSTIVKLGSGEDVYRAQQSIRSWANQLNKEKAYLKMALNITNTSTRRMLAKHTILNAPLVSRWLLSLTEKDETAKKLDLVFLAEFAGITYEYEKLPADLQPQAYGNLGVVWRQSVHRFLKDGEAAIPLSSVTYVDGQQPFIEPWVQQYGLQAWTRQLLGAAITPLIHMLYAHGLAMESHAQNIVLIHKDGLPVRLALKDFHDGLRFSKAELPQPEYCPDLHLEPAAHRAINRHSYMQTDDLDAVKDFLHSAFFFVCLGDIGIFLNERYGLEESEYWQMVADVIQQYQQEHPEHEVNFGKYDLFSDTIRIEQLARRRLWKDMEVDPKHVPNPLAQYRFSQGGQL</sequence>
<gene>
    <name evidence="5" type="ORF">GQF01_01150</name>
</gene>
<comment type="pathway">
    <text evidence="1">Siderophore biosynthesis.</text>
</comment>
<dbReference type="Gene3D" id="6.10.250.3370">
    <property type="match status" value="1"/>
</dbReference>
<dbReference type="InterPro" id="IPR037455">
    <property type="entry name" value="LucA/IucC-like"/>
</dbReference>
<feature type="domain" description="Aerobactin siderophore biosynthesis IucA/IucC N-terminal" evidence="3">
    <location>
        <begin position="154"/>
        <end position="398"/>
    </location>
</feature>
<dbReference type="PANTHER" id="PTHR34384">
    <property type="entry name" value="L-2,3-DIAMINOPROPANOATE--CITRATE LIGASE"/>
    <property type="match status" value="1"/>
</dbReference>
<evidence type="ECO:0000256" key="1">
    <source>
        <dbReference type="ARBA" id="ARBA00004924"/>
    </source>
</evidence>
<evidence type="ECO:0000256" key="2">
    <source>
        <dbReference type="ARBA" id="ARBA00007832"/>
    </source>
</evidence>
<protein>
    <submittedName>
        <fullName evidence="5">IucA/IucC family siderophore biosynthesis protein</fullName>
    </submittedName>
</protein>
<dbReference type="Proteomes" id="UP000481087">
    <property type="component" value="Unassembled WGS sequence"/>
</dbReference>
<name>A0A6L8UUC7_9BACL</name>
<dbReference type="AlphaFoldDB" id="A0A6L8UUC7"/>
<proteinExistence type="inferred from homology"/>
<dbReference type="Gene3D" id="1.10.510.40">
    <property type="match status" value="1"/>
</dbReference>
<dbReference type="Pfam" id="PF04183">
    <property type="entry name" value="IucA_IucC"/>
    <property type="match status" value="1"/>
</dbReference>
<dbReference type="Pfam" id="PF06276">
    <property type="entry name" value="FhuF"/>
    <property type="match status" value="1"/>
</dbReference>
<dbReference type="GO" id="GO:0016881">
    <property type="term" value="F:acid-amino acid ligase activity"/>
    <property type="evidence" value="ECO:0007669"/>
    <property type="project" value="UniProtKB-ARBA"/>
</dbReference>
<dbReference type="GO" id="GO:0019290">
    <property type="term" value="P:siderophore biosynthetic process"/>
    <property type="evidence" value="ECO:0007669"/>
    <property type="project" value="InterPro"/>
</dbReference>
<evidence type="ECO:0000313" key="6">
    <source>
        <dbReference type="Proteomes" id="UP000481087"/>
    </source>
</evidence>
<comment type="caution">
    <text evidence="5">The sequence shown here is derived from an EMBL/GenBank/DDBJ whole genome shotgun (WGS) entry which is preliminary data.</text>
</comment>
<evidence type="ECO:0000259" key="4">
    <source>
        <dbReference type="Pfam" id="PF06276"/>
    </source>
</evidence>
<feature type="domain" description="Aerobactin siderophore biosynthesis IucA/IucC-like C-terminal" evidence="4">
    <location>
        <begin position="418"/>
        <end position="584"/>
    </location>
</feature>
<organism evidence="5 6">
    <name type="scientific">Paenibacillus silvestris</name>
    <dbReference type="NCBI Taxonomy" id="2606219"/>
    <lineage>
        <taxon>Bacteria</taxon>
        <taxon>Bacillati</taxon>
        <taxon>Bacillota</taxon>
        <taxon>Bacilli</taxon>
        <taxon>Bacillales</taxon>
        <taxon>Paenibacillaceae</taxon>
        <taxon>Paenibacillus</taxon>
    </lineage>
</organism>
<comment type="similarity">
    <text evidence="2">Belongs to the IucA/IucC family.</text>
</comment>